<dbReference type="eggNOG" id="COG0329">
    <property type="taxonomic scope" value="Bacteria"/>
</dbReference>
<evidence type="ECO:0000313" key="6">
    <source>
        <dbReference type="Proteomes" id="UP000004848"/>
    </source>
</evidence>
<organism evidence="5 6">
    <name type="scientific">Roseibium aggregatum (strain ATCC 25650 / DSM 13394 / JCM 20685 / NBRC 16684 / NCIMB 2208 / IAM 12614 / B1)</name>
    <name type="common">Stappia aggregata</name>
    <dbReference type="NCBI Taxonomy" id="384765"/>
    <lineage>
        <taxon>Bacteria</taxon>
        <taxon>Pseudomonadati</taxon>
        <taxon>Pseudomonadota</taxon>
        <taxon>Alphaproteobacteria</taxon>
        <taxon>Hyphomicrobiales</taxon>
        <taxon>Stappiaceae</taxon>
        <taxon>Roseibium</taxon>
    </lineage>
</organism>
<dbReference type="PANTHER" id="PTHR12128:SF72">
    <property type="entry name" value="DIHYDRODIPICOLINATE SYNTHASE"/>
    <property type="match status" value="1"/>
</dbReference>
<proteinExistence type="inferred from homology"/>
<dbReference type="SMR" id="A0NXQ6"/>
<dbReference type="SUPFAM" id="SSF51569">
    <property type="entry name" value="Aldolase"/>
    <property type="match status" value="1"/>
</dbReference>
<comment type="similarity">
    <text evidence="2">Belongs to the DapA family.</text>
</comment>
<protein>
    <submittedName>
        <fullName evidence="5">Dihydroxydipicolinate synthase family protein</fullName>
    </submittedName>
</protein>
<dbReference type="SMART" id="SM01130">
    <property type="entry name" value="DHDPS"/>
    <property type="match status" value="1"/>
</dbReference>
<evidence type="ECO:0000256" key="3">
    <source>
        <dbReference type="PIRSR" id="PIRSR001365-1"/>
    </source>
</evidence>
<accession>A0NXQ6</accession>
<dbReference type="AlphaFoldDB" id="A0NXQ6"/>
<dbReference type="PIRSF" id="PIRSF001365">
    <property type="entry name" value="DHDPS"/>
    <property type="match status" value="1"/>
</dbReference>
<dbReference type="EMBL" id="AAUW01000014">
    <property type="protein sequence ID" value="EAV42583.1"/>
    <property type="molecule type" value="Genomic_DNA"/>
</dbReference>
<feature type="binding site" evidence="4">
    <location>
        <position position="210"/>
    </location>
    <ligand>
        <name>pyruvate</name>
        <dbReference type="ChEBI" id="CHEBI:15361"/>
    </ligand>
</feature>
<dbReference type="Pfam" id="PF00701">
    <property type="entry name" value="DHDPS"/>
    <property type="match status" value="1"/>
</dbReference>
<reference evidence="5 6" key="1">
    <citation type="submission" date="2006-05" db="EMBL/GenBank/DDBJ databases">
        <authorList>
            <person name="King G."/>
            <person name="Ferriera S."/>
            <person name="Johnson J."/>
            <person name="Kravitz S."/>
            <person name="Beeson K."/>
            <person name="Sutton G."/>
            <person name="Rogers Y.-H."/>
            <person name="Friedman R."/>
            <person name="Frazier M."/>
            <person name="Venter J.C."/>
        </authorList>
    </citation>
    <scope>NUCLEOTIDE SEQUENCE [LARGE SCALE GENOMIC DNA]</scope>
    <source>
        <strain evidence="6">ATCC 25650 / DSM 13394 / JCM 20685 / NBRC 16684 / NCIMB 2208 / IAM 12614 / B1</strain>
    </source>
</reference>
<dbReference type="GO" id="GO:0008840">
    <property type="term" value="F:4-hydroxy-tetrahydrodipicolinate synthase activity"/>
    <property type="evidence" value="ECO:0007669"/>
    <property type="project" value="TreeGrafter"/>
</dbReference>
<gene>
    <name evidence="5" type="ORF">SIAM614_28487</name>
</gene>
<feature type="active site" description="Proton donor/acceptor" evidence="3">
    <location>
        <position position="137"/>
    </location>
</feature>
<evidence type="ECO:0000256" key="2">
    <source>
        <dbReference type="PIRNR" id="PIRNR001365"/>
    </source>
</evidence>
<feature type="active site" description="Schiff-base intermediate with substrate" evidence="3">
    <location>
        <position position="165"/>
    </location>
</feature>
<dbReference type="CDD" id="cd00408">
    <property type="entry name" value="DHDPS-like"/>
    <property type="match status" value="1"/>
</dbReference>
<evidence type="ECO:0000256" key="4">
    <source>
        <dbReference type="PIRSR" id="PIRSR001365-2"/>
    </source>
</evidence>
<sequence>MMTSNIFSGCMPALMTPCKADRSPDFDALVKKGKELIEAGMSAVVYCGSMGDWPLLTDEQRMEGVERLVKAGVPVVVGTGAVNTRVAVAHAAHAAKVGARGLMVIPRVLSRGSSVSAQRNHFSDILKAAPSLPAVIYNSPYYGFATRADLFFDLRREFPNLIGFKEFGGLADLRYAAENITSQDDQVTLMVGVDTAVYHGFVNCGATGAITGIGNALPKEVLHLVALCQKAAEGHAEARLRARELEEALAVLSSFDEGSDLVLYYKHLMVLNGEDEYRLHFNETDALSDAQRNYAEAQYELFRTWYADWSTKGGVIAECA</sequence>
<evidence type="ECO:0000256" key="1">
    <source>
        <dbReference type="ARBA" id="ARBA00023239"/>
    </source>
</evidence>
<dbReference type="Gene3D" id="3.20.20.70">
    <property type="entry name" value="Aldolase class I"/>
    <property type="match status" value="1"/>
</dbReference>
<dbReference type="InterPro" id="IPR013785">
    <property type="entry name" value="Aldolase_TIM"/>
</dbReference>
<dbReference type="InterPro" id="IPR002220">
    <property type="entry name" value="DapA-like"/>
</dbReference>
<keyword evidence="1 2" id="KW-0456">Lyase</keyword>
<name>A0NXQ6_ROSAI</name>
<comment type="caution">
    <text evidence="5">The sequence shown here is derived from an EMBL/GenBank/DDBJ whole genome shotgun (WGS) entry which is preliminary data.</text>
</comment>
<dbReference type="PANTHER" id="PTHR12128">
    <property type="entry name" value="DIHYDRODIPICOLINATE SYNTHASE"/>
    <property type="match status" value="1"/>
</dbReference>
<dbReference type="Proteomes" id="UP000004848">
    <property type="component" value="Unassembled WGS sequence"/>
</dbReference>
<dbReference type="PRINTS" id="PR00146">
    <property type="entry name" value="DHPICSNTHASE"/>
</dbReference>
<evidence type="ECO:0000313" key="5">
    <source>
        <dbReference type="EMBL" id="EAV42583.1"/>
    </source>
</evidence>